<dbReference type="SMART" id="SM00835">
    <property type="entry name" value="Cupin_1"/>
    <property type="match status" value="1"/>
</dbReference>
<protein>
    <recommendedName>
        <fullName evidence="10">Germin-like protein</fullName>
    </recommendedName>
</protein>
<evidence type="ECO:0000256" key="6">
    <source>
        <dbReference type="ARBA" id="ARBA00023157"/>
    </source>
</evidence>
<dbReference type="PANTHER" id="PTHR31238">
    <property type="entry name" value="GERMIN-LIKE PROTEIN SUBFAMILY 3 MEMBER 3"/>
    <property type="match status" value="1"/>
</dbReference>
<comment type="similarity">
    <text evidence="2 10">Belongs to the germin family.</text>
</comment>
<evidence type="ECO:0000256" key="9">
    <source>
        <dbReference type="PIRSR" id="PIRSR601929-2"/>
    </source>
</evidence>
<feature type="binding site" evidence="9">
    <location>
        <position position="128"/>
    </location>
    <ligand>
        <name>Mn(2+)</name>
        <dbReference type="ChEBI" id="CHEBI:29035"/>
    </ligand>
</feature>
<dbReference type="CDD" id="cd02241">
    <property type="entry name" value="cupin_OxOx"/>
    <property type="match status" value="1"/>
</dbReference>
<evidence type="ECO:0000256" key="2">
    <source>
        <dbReference type="ARBA" id="ARBA00007456"/>
    </source>
</evidence>
<dbReference type="GO" id="GO:0048046">
    <property type="term" value="C:apoplast"/>
    <property type="evidence" value="ECO:0007669"/>
    <property type="project" value="UniProtKB-SubCell"/>
</dbReference>
<feature type="domain" description="Cupin type-1" evidence="12">
    <location>
        <begin position="78"/>
        <end position="209"/>
    </location>
</feature>
<feature type="binding site" evidence="9">
    <location>
        <position position="155"/>
    </location>
    <ligand>
        <name>Mn(2+)</name>
        <dbReference type="ChEBI" id="CHEBI:29035"/>
    </ligand>
</feature>
<evidence type="ECO:0000259" key="12">
    <source>
        <dbReference type="SMART" id="SM00835"/>
    </source>
</evidence>
<feature type="binding site" evidence="8">
    <location>
        <position position="133"/>
    </location>
    <ligand>
        <name>oxalate</name>
        <dbReference type="ChEBI" id="CHEBI:30623"/>
    </ligand>
</feature>
<keyword evidence="3 10" id="KW-0052">Apoplast</keyword>
<gene>
    <name evidence="13" type="ORF">ZIOFF_046872</name>
</gene>
<dbReference type="AlphaFoldDB" id="A0A8J5FW87"/>
<dbReference type="SUPFAM" id="SSF51182">
    <property type="entry name" value="RmlC-like cupins"/>
    <property type="match status" value="1"/>
</dbReference>
<evidence type="ECO:0000256" key="4">
    <source>
        <dbReference type="ARBA" id="ARBA00022525"/>
    </source>
</evidence>
<feature type="binding site" evidence="9">
    <location>
        <position position="133"/>
    </location>
    <ligand>
        <name>Mn(2+)</name>
        <dbReference type="ChEBI" id="CHEBI:29035"/>
    </ligand>
</feature>
<keyword evidence="4 10" id="KW-0964">Secreted</keyword>
<keyword evidence="7 8" id="KW-0464">Manganese</keyword>
<comment type="caution">
    <text evidence="13">The sequence shown here is derived from an EMBL/GenBank/DDBJ whole genome shotgun (WGS) entry which is preliminary data.</text>
</comment>
<dbReference type="PRINTS" id="PR00325">
    <property type="entry name" value="GERMIN"/>
</dbReference>
<keyword evidence="6" id="KW-1015">Disulfide bond</keyword>
<evidence type="ECO:0000256" key="10">
    <source>
        <dbReference type="RuleBase" id="RU366015"/>
    </source>
</evidence>
<evidence type="ECO:0000256" key="7">
    <source>
        <dbReference type="ARBA" id="ARBA00023211"/>
    </source>
</evidence>
<feature type="binding site" evidence="8">
    <location>
        <position position="123"/>
    </location>
    <ligand>
        <name>oxalate</name>
        <dbReference type="ChEBI" id="CHEBI:30623"/>
    </ligand>
</feature>
<comment type="subcellular location">
    <subcellularLocation>
        <location evidence="1 10">Secreted</location>
        <location evidence="1 10">Extracellular space</location>
        <location evidence="1 10">Apoplast</location>
    </subcellularLocation>
</comment>
<dbReference type="InterPro" id="IPR019780">
    <property type="entry name" value="Germin_Mn-BS"/>
</dbReference>
<dbReference type="InterPro" id="IPR011051">
    <property type="entry name" value="RmlC_Cupin_sf"/>
</dbReference>
<evidence type="ECO:0000256" key="5">
    <source>
        <dbReference type="ARBA" id="ARBA00022723"/>
    </source>
</evidence>
<evidence type="ECO:0000256" key="3">
    <source>
        <dbReference type="ARBA" id="ARBA00022523"/>
    </source>
</evidence>
<accession>A0A8J5FW87</accession>
<evidence type="ECO:0000313" key="13">
    <source>
        <dbReference type="EMBL" id="KAG6491931.1"/>
    </source>
</evidence>
<evidence type="ECO:0000256" key="8">
    <source>
        <dbReference type="PIRSR" id="PIRSR601929-1"/>
    </source>
</evidence>
<proteinExistence type="inferred from homology"/>
<dbReference type="InterPro" id="IPR001929">
    <property type="entry name" value="Germin"/>
</dbReference>
<dbReference type="InterPro" id="IPR006045">
    <property type="entry name" value="Cupin_1"/>
</dbReference>
<dbReference type="EMBL" id="JACMSC010000013">
    <property type="protein sequence ID" value="KAG6491931.1"/>
    <property type="molecule type" value="Genomic_DNA"/>
</dbReference>
<feature type="binding site" evidence="8">
    <location>
        <position position="128"/>
    </location>
    <ligand>
        <name>oxalate</name>
        <dbReference type="ChEBI" id="CHEBI:30623"/>
    </ligand>
</feature>
<evidence type="ECO:0000256" key="1">
    <source>
        <dbReference type="ARBA" id="ARBA00004271"/>
    </source>
</evidence>
<reference evidence="13 14" key="1">
    <citation type="submission" date="2020-08" db="EMBL/GenBank/DDBJ databases">
        <title>Plant Genome Project.</title>
        <authorList>
            <person name="Zhang R.-G."/>
        </authorList>
    </citation>
    <scope>NUCLEOTIDE SEQUENCE [LARGE SCALE GENOMIC DNA]</scope>
    <source>
        <tissue evidence="13">Rhizome</tissue>
    </source>
</reference>
<feature type="compositionally biased region" description="Basic residues" evidence="11">
    <location>
        <begin position="22"/>
        <end position="32"/>
    </location>
</feature>
<keyword evidence="14" id="KW-1185">Reference proteome</keyword>
<feature type="region of interest" description="Disordered" evidence="11">
    <location>
        <begin position="1"/>
        <end position="35"/>
    </location>
</feature>
<name>A0A8J5FW87_ZINOF</name>
<sequence>MHCSVRPQVMASPGAAREGRVGRRTRARRRPGARAERKSRFEAFFQLCYALLSFGTVREKRDYEMHGWHVNAKDIFNYGLDKPSNTINKLGSNVRAVNMNTIPGLNTLDISTACIDFGPHGLNPPHTHPRATEIRTVLEGEFYGDVLVFSQGLVHFQFNRGHTRVDAIAVVSSQNPGTITIANVVFGSKTPISDEVLAKSLRVDQKTVNRHQAQFWMDNNN</sequence>
<dbReference type="Gene3D" id="2.60.120.10">
    <property type="entry name" value="Jelly Rolls"/>
    <property type="match status" value="1"/>
</dbReference>
<dbReference type="Pfam" id="PF00190">
    <property type="entry name" value="Cupin_1"/>
    <property type="match status" value="2"/>
</dbReference>
<dbReference type="GO" id="GO:0030145">
    <property type="term" value="F:manganese ion binding"/>
    <property type="evidence" value="ECO:0007669"/>
    <property type="project" value="UniProtKB-UniRule"/>
</dbReference>
<dbReference type="PROSITE" id="PS00725">
    <property type="entry name" value="GERMIN"/>
    <property type="match status" value="1"/>
</dbReference>
<organism evidence="13 14">
    <name type="scientific">Zingiber officinale</name>
    <name type="common">Ginger</name>
    <name type="synonym">Amomum zingiber</name>
    <dbReference type="NCBI Taxonomy" id="94328"/>
    <lineage>
        <taxon>Eukaryota</taxon>
        <taxon>Viridiplantae</taxon>
        <taxon>Streptophyta</taxon>
        <taxon>Embryophyta</taxon>
        <taxon>Tracheophyta</taxon>
        <taxon>Spermatophyta</taxon>
        <taxon>Magnoliopsida</taxon>
        <taxon>Liliopsida</taxon>
        <taxon>Zingiberales</taxon>
        <taxon>Zingiberaceae</taxon>
        <taxon>Zingiber</taxon>
    </lineage>
</organism>
<keyword evidence="5 8" id="KW-0479">Metal-binding</keyword>
<dbReference type="Proteomes" id="UP000734854">
    <property type="component" value="Unassembled WGS sequence"/>
</dbReference>
<dbReference type="InterPro" id="IPR014710">
    <property type="entry name" value="RmlC-like_jellyroll"/>
</dbReference>
<evidence type="ECO:0000313" key="14">
    <source>
        <dbReference type="Proteomes" id="UP000734854"/>
    </source>
</evidence>
<evidence type="ECO:0000256" key="11">
    <source>
        <dbReference type="SAM" id="MobiDB-lite"/>
    </source>
</evidence>
<feature type="binding site" evidence="9">
    <location>
        <position position="126"/>
    </location>
    <ligand>
        <name>Mn(2+)</name>
        <dbReference type="ChEBI" id="CHEBI:29035"/>
    </ligand>
</feature>